<protein>
    <submittedName>
        <fullName evidence="2">Uncharacterized protein</fullName>
    </submittedName>
</protein>
<gene>
    <name evidence="2" type="ORF">XELAEV_18011521mg</name>
</gene>
<feature type="transmembrane region" description="Helical" evidence="1">
    <location>
        <begin position="58"/>
        <end position="77"/>
    </location>
</feature>
<dbReference type="Proteomes" id="UP000694892">
    <property type="component" value="Chromosome 2L"/>
</dbReference>
<keyword evidence="1" id="KW-1133">Transmembrane helix</keyword>
<dbReference type="AlphaFoldDB" id="A0A974DM12"/>
<proteinExistence type="predicted"/>
<evidence type="ECO:0000256" key="1">
    <source>
        <dbReference type="SAM" id="Phobius"/>
    </source>
</evidence>
<accession>A0A974DM12</accession>
<feature type="transmembrane region" description="Helical" evidence="1">
    <location>
        <begin position="83"/>
        <end position="101"/>
    </location>
</feature>
<sequence>MNDLNKKASNLSETWTKPWIRCIPSVFAALVPWKIAKRTTPKTALCAIGFREKRAGNVGGKAIFNHIFVIILIPLYSRDNVTLTLGVGTMNPLVHLMGSLLKYKH</sequence>
<evidence type="ECO:0000313" key="2">
    <source>
        <dbReference type="EMBL" id="OCT93850.1"/>
    </source>
</evidence>
<dbReference type="EMBL" id="CM004468">
    <property type="protein sequence ID" value="OCT93850.1"/>
    <property type="molecule type" value="Genomic_DNA"/>
</dbReference>
<reference evidence="3" key="1">
    <citation type="journal article" date="2016" name="Nature">
        <title>Genome evolution in the allotetraploid frog Xenopus laevis.</title>
        <authorList>
            <person name="Session A.M."/>
            <person name="Uno Y."/>
            <person name="Kwon T."/>
            <person name="Chapman J.A."/>
            <person name="Toyoda A."/>
            <person name="Takahashi S."/>
            <person name="Fukui A."/>
            <person name="Hikosaka A."/>
            <person name="Suzuki A."/>
            <person name="Kondo M."/>
            <person name="van Heeringen S.J."/>
            <person name="Quigley I."/>
            <person name="Heinz S."/>
            <person name="Ogino H."/>
            <person name="Ochi H."/>
            <person name="Hellsten U."/>
            <person name="Lyons J.B."/>
            <person name="Simakov O."/>
            <person name="Putnam N."/>
            <person name="Stites J."/>
            <person name="Kuroki Y."/>
            <person name="Tanaka T."/>
            <person name="Michiue T."/>
            <person name="Watanabe M."/>
            <person name="Bogdanovic O."/>
            <person name="Lister R."/>
            <person name="Georgiou G."/>
            <person name="Paranjpe S.S."/>
            <person name="van Kruijsbergen I."/>
            <person name="Shu S."/>
            <person name="Carlson J."/>
            <person name="Kinoshita T."/>
            <person name="Ohta Y."/>
            <person name="Mawaribuchi S."/>
            <person name="Jenkins J."/>
            <person name="Grimwood J."/>
            <person name="Schmutz J."/>
            <person name="Mitros T."/>
            <person name="Mozaffari S.V."/>
            <person name="Suzuki Y."/>
            <person name="Haramoto Y."/>
            <person name="Yamamoto T.S."/>
            <person name="Takagi C."/>
            <person name="Heald R."/>
            <person name="Miller K."/>
            <person name="Haudenschild C."/>
            <person name="Kitzman J."/>
            <person name="Nakayama T."/>
            <person name="Izutsu Y."/>
            <person name="Robert J."/>
            <person name="Fortriede J."/>
            <person name="Burns K."/>
            <person name="Lotay V."/>
            <person name="Karimi K."/>
            <person name="Yasuoka Y."/>
            <person name="Dichmann D.S."/>
            <person name="Flajnik M.F."/>
            <person name="Houston D.W."/>
            <person name="Shendure J."/>
            <person name="DuPasquier L."/>
            <person name="Vize P.D."/>
            <person name="Zorn A.M."/>
            <person name="Ito M."/>
            <person name="Marcotte E.M."/>
            <person name="Wallingford J.B."/>
            <person name="Ito Y."/>
            <person name="Asashima M."/>
            <person name="Ueno N."/>
            <person name="Matsuda Y."/>
            <person name="Veenstra G.J."/>
            <person name="Fujiyama A."/>
            <person name="Harland R.M."/>
            <person name="Taira M."/>
            <person name="Rokhsar D.S."/>
        </authorList>
    </citation>
    <scope>NUCLEOTIDE SEQUENCE [LARGE SCALE GENOMIC DNA]</scope>
    <source>
        <strain evidence="3">J</strain>
    </source>
</reference>
<organism evidence="2 3">
    <name type="scientific">Xenopus laevis</name>
    <name type="common">African clawed frog</name>
    <dbReference type="NCBI Taxonomy" id="8355"/>
    <lineage>
        <taxon>Eukaryota</taxon>
        <taxon>Metazoa</taxon>
        <taxon>Chordata</taxon>
        <taxon>Craniata</taxon>
        <taxon>Vertebrata</taxon>
        <taxon>Euteleostomi</taxon>
        <taxon>Amphibia</taxon>
        <taxon>Batrachia</taxon>
        <taxon>Anura</taxon>
        <taxon>Pipoidea</taxon>
        <taxon>Pipidae</taxon>
        <taxon>Xenopodinae</taxon>
        <taxon>Xenopus</taxon>
        <taxon>Xenopus</taxon>
    </lineage>
</organism>
<keyword evidence="1" id="KW-0812">Transmembrane</keyword>
<keyword evidence="1" id="KW-0472">Membrane</keyword>
<evidence type="ECO:0000313" key="3">
    <source>
        <dbReference type="Proteomes" id="UP000694892"/>
    </source>
</evidence>
<name>A0A974DM12_XENLA</name>